<dbReference type="STRING" id="1798692.A3G00_04065"/>
<evidence type="ECO:0000313" key="2">
    <source>
        <dbReference type="Proteomes" id="UP000178347"/>
    </source>
</evidence>
<dbReference type="CDD" id="cd22784">
    <property type="entry name" value="DPBB_MltA_YuiC-like"/>
    <property type="match status" value="1"/>
</dbReference>
<evidence type="ECO:0000313" key="1">
    <source>
        <dbReference type="EMBL" id="OGH75642.1"/>
    </source>
</evidence>
<accession>A0A1F6MVJ2</accession>
<organism evidence="1 2">
    <name type="scientific">Candidatus Magasanikbacteria bacterium RIFCSPLOWO2_12_FULL_43_12</name>
    <dbReference type="NCBI Taxonomy" id="1798692"/>
    <lineage>
        <taxon>Bacteria</taxon>
        <taxon>Candidatus Magasanikiibacteriota</taxon>
    </lineage>
</organism>
<reference evidence="1 2" key="1">
    <citation type="journal article" date="2016" name="Nat. Commun.">
        <title>Thousands of microbial genomes shed light on interconnected biogeochemical processes in an aquifer system.</title>
        <authorList>
            <person name="Anantharaman K."/>
            <person name="Brown C.T."/>
            <person name="Hug L.A."/>
            <person name="Sharon I."/>
            <person name="Castelle C.J."/>
            <person name="Probst A.J."/>
            <person name="Thomas B.C."/>
            <person name="Singh A."/>
            <person name="Wilkins M.J."/>
            <person name="Karaoz U."/>
            <person name="Brodie E.L."/>
            <person name="Williams K.H."/>
            <person name="Hubbard S.S."/>
            <person name="Banfield J.F."/>
        </authorList>
    </citation>
    <scope>NUCLEOTIDE SEQUENCE [LARGE SCALE GENOMIC DNA]</scope>
</reference>
<comment type="caution">
    <text evidence="1">The sequence shown here is derived from an EMBL/GenBank/DDBJ whole genome shotgun (WGS) entry which is preliminary data.</text>
</comment>
<protein>
    <recommendedName>
        <fullName evidence="3">3D domain-containing protein</fullName>
    </recommendedName>
</protein>
<proteinExistence type="predicted"/>
<dbReference type="EMBL" id="MFQN01000004">
    <property type="protein sequence ID" value="OGH75642.1"/>
    <property type="molecule type" value="Genomic_DNA"/>
</dbReference>
<evidence type="ECO:0008006" key="3">
    <source>
        <dbReference type="Google" id="ProtNLM"/>
    </source>
</evidence>
<name>A0A1F6MVJ2_9BACT</name>
<gene>
    <name evidence="1" type="ORF">A3G00_04065</name>
</gene>
<dbReference type="Proteomes" id="UP000178347">
    <property type="component" value="Unassembled WGS sequence"/>
</dbReference>
<dbReference type="AlphaFoldDB" id="A0A1F6MVJ2"/>
<sequence length="178" mass="19941">MANLWYNVAVMSLLNKSQKTWIKRAVAVLAIISFVVSAGKPQLAEAVSLVDLLRLDFVNAIEPSELPTSSDREPVRTILVVVTAYSSTPDQTDSTPCIAAKGFDLCEAYAQFGEGNTIAANFLTINKHIKLPELFGDKTFVVRDRMNERYGYGRIDVWMPTREMAKEFGVKRVKMDIY</sequence>